<evidence type="ECO:0000256" key="2">
    <source>
        <dbReference type="ARBA" id="ARBA00022490"/>
    </source>
</evidence>
<gene>
    <name evidence="6" type="primary">ahcY</name>
    <name evidence="12" type="ORF">E4634_14440</name>
</gene>
<sequence length="463" mass="51270">MSTAEQLESKQDYKVADINLAQWGRRELDIAEGEMPALMALRERYSESKPLAGAKILGCIHMTIQTGVLIETLVALGAEVRWSSCNIFSTQDHAAAAIAAAGIPVFAWKGETEEEYEWCIEQTILKDGQPWDANMVLDDGGDLTQMLHDSYPQMLEKIHGITEETTTGVHRLQEMLEQGTLKVPAVNVNDSVTKSKNDNKYGCRHSLNDAVKRATDHLLAGKRALVIGYGDVGKGSAQSLRQEGMIVRITEVDPICAMQACMDGFEVVSAYNDGVNDGTPECVNRELLAMTDLVVTCTGNYNVCDANMLSALKSGAVVCNIGHFDNEIDTAFMRRNWEWEEVKPQVHKVYRNQAQNDHLILLSEGRLVNLGNATGHPSRVMDGSFANQVLAQIYLFERRFADLEPEMKPSAVKVEVLPKKLDEEVAAHMIGGFGAVLTRLTSEQAKYINVKVEGPFKPETYRY</sequence>
<feature type="binding site" evidence="6 8">
    <location>
        <position position="369"/>
    </location>
    <ligand>
        <name>NAD(+)</name>
        <dbReference type="ChEBI" id="CHEBI:57540"/>
    </ligand>
</feature>
<dbReference type="GO" id="GO:0005829">
    <property type="term" value="C:cytosol"/>
    <property type="evidence" value="ECO:0007669"/>
    <property type="project" value="TreeGrafter"/>
</dbReference>
<feature type="binding site" evidence="6 8">
    <location>
        <begin position="321"/>
        <end position="323"/>
    </location>
    <ligand>
        <name>NAD(+)</name>
        <dbReference type="ChEBI" id="CHEBI:57540"/>
    </ligand>
</feature>
<dbReference type="InterPro" id="IPR020082">
    <property type="entry name" value="S-Ado-L-homoCys_hydrolase_CS"/>
</dbReference>
<dbReference type="PROSITE" id="PS00739">
    <property type="entry name" value="ADOHCYASE_2"/>
    <property type="match status" value="1"/>
</dbReference>
<evidence type="ECO:0000256" key="10">
    <source>
        <dbReference type="RuleBase" id="RU004166"/>
    </source>
</evidence>
<dbReference type="Gene3D" id="3.40.50.720">
    <property type="entry name" value="NAD(P)-binding Rossmann-like Domain"/>
    <property type="match status" value="1"/>
</dbReference>
<feature type="binding site" evidence="6 7">
    <location>
        <position position="198"/>
    </location>
    <ligand>
        <name>substrate</name>
    </ligand>
</feature>
<dbReference type="GO" id="GO:0033353">
    <property type="term" value="P:S-adenosylmethionine cycle"/>
    <property type="evidence" value="ECO:0007669"/>
    <property type="project" value="TreeGrafter"/>
</dbReference>
<reference evidence="12 13" key="1">
    <citation type="submission" date="2019-04" db="EMBL/GenBank/DDBJ databases">
        <title>Taxonomy of novel Haliea sp. from mangrove soil of West Coast of India.</title>
        <authorList>
            <person name="Verma A."/>
            <person name="Kumar P."/>
            <person name="Krishnamurthi S."/>
        </authorList>
    </citation>
    <scope>NUCLEOTIDE SEQUENCE [LARGE SCALE GENOMIC DNA]</scope>
    <source>
        <strain evidence="12 13">SAOS-164</strain>
    </source>
</reference>
<comment type="cofactor">
    <cofactor evidence="6 8 9">
        <name>NAD(+)</name>
        <dbReference type="ChEBI" id="CHEBI:57540"/>
    </cofactor>
    <text evidence="6 8 9">Binds 1 NAD(+) per subunit.</text>
</comment>
<evidence type="ECO:0000256" key="8">
    <source>
        <dbReference type="PIRSR" id="PIRSR001109-2"/>
    </source>
</evidence>
<feature type="binding site" evidence="6">
    <location>
        <position position="300"/>
    </location>
    <ligand>
        <name>NAD(+)</name>
        <dbReference type="ChEBI" id="CHEBI:57540"/>
    </ligand>
</feature>
<dbReference type="PROSITE" id="PS00738">
    <property type="entry name" value="ADOHCYASE_1"/>
    <property type="match status" value="1"/>
</dbReference>
<dbReference type="EMBL" id="SRLE01000009">
    <property type="protein sequence ID" value="TGD72713.1"/>
    <property type="molecule type" value="Genomic_DNA"/>
</dbReference>
<evidence type="ECO:0000256" key="4">
    <source>
        <dbReference type="ARBA" id="ARBA00022801"/>
    </source>
</evidence>
<feature type="binding site" evidence="6 8">
    <location>
        <begin position="165"/>
        <end position="167"/>
    </location>
    <ligand>
        <name>NAD(+)</name>
        <dbReference type="ChEBI" id="CHEBI:57540"/>
    </ligand>
</feature>
<dbReference type="CDD" id="cd00401">
    <property type="entry name" value="SAHH"/>
    <property type="match status" value="1"/>
</dbReference>
<keyword evidence="4 6" id="KW-0378">Hydrolase</keyword>
<evidence type="ECO:0000256" key="1">
    <source>
        <dbReference type="ARBA" id="ARBA00007122"/>
    </source>
</evidence>
<dbReference type="Proteomes" id="UP000298050">
    <property type="component" value="Unassembled WGS sequence"/>
</dbReference>
<dbReference type="InterPro" id="IPR036291">
    <property type="entry name" value="NAD(P)-bd_dom_sf"/>
</dbReference>
<dbReference type="FunFam" id="3.40.50.1480:FF:000007">
    <property type="entry name" value="Adenosylhomocysteinase"/>
    <property type="match status" value="1"/>
</dbReference>
<dbReference type="GO" id="GO:0071269">
    <property type="term" value="P:L-homocysteine biosynthetic process"/>
    <property type="evidence" value="ECO:0007669"/>
    <property type="project" value="UniProtKB-UniRule"/>
</dbReference>
<dbReference type="NCBIfam" id="TIGR00936">
    <property type="entry name" value="ahcY"/>
    <property type="match status" value="1"/>
</dbReference>
<dbReference type="HAMAP" id="MF_00563">
    <property type="entry name" value="AdoHcyase"/>
    <property type="match status" value="1"/>
</dbReference>
<dbReference type="PANTHER" id="PTHR23420:SF0">
    <property type="entry name" value="ADENOSYLHOMOCYSTEINASE"/>
    <property type="match status" value="1"/>
</dbReference>
<dbReference type="SUPFAM" id="SSF51735">
    <property type="entry name" value="NAD(P)-binding Rossmann-fold domains"/>
    <property type="match status" value="1"/>
</dbReference>
<dbReference type="FunFam" id="3.40.50.1480:FF:000006">
    <property type="entry name" value="Adenosylhomocysteinase"/>
    <property type="match status" value="1"/>
</dbReference>
<comment type="catalytic activity">
    <reaction evidence="6 9">
        <text>S-adenosyl-L-homocysteine + H2O = L-homocysteine + adenosine</text>
        <dbReference type="Rhea" id="RHEA:21708"/>
        <dbReference type="ChEBI" id="CHEBI:15377"/>
        <dbReference type="ChEBI" id="CHEBI:16335"/>
        <dbReference type="ChEBI" id="CHEBI:57856"/>
        <dbReference type="ChEBI" id="CHEBI:58199"/>
        <dbReference type="EC" id="3.13.2.1"/>
    </reaction>
</comment>
<comment type="function">
    <text evidence="6">May play a key role in the regulation of the intracellular concentration of adenosylhomocysteine.</text>
</comment>
<evidence type="ECO:0000256" key="5">
    <source>
        <dbReference type="ARBA" id="ARBA00023027"/>
    </source>
</evidence>
<comment type="pathway">
    <text evidence="6 9">Amino-acid biosynthesis; L-homocysteine biosynthesis; L-homocysteine from S-adenosyl-L-homocysteine: step 1/1.</text>
</comment>
<dbReference type="Gene3D" id="3.40.50.1480">
    <property type="entry name" value="Adenosylhomocysteinase-like"/>
    <property type="match status" value="1"/>
</dbReference>
<feature type="domain" description="S-adenosyl-L-homocysteine hydrolase NAD binding" evidence="11">
    <location>
        <begin position="199"/>
        <end position="375"/>
    </location>
</feature>
<feature type="binding site" evidence="8">
    <location>
        <begin position="230"/>
        <end position="235"/>
    </location>
    <ligand>
        <name>NAD(+)</name>
        <dbReference type="ChEBI" id="CHEBI:57540"/>
    </ligand>
</feature>
<feature type="binding site" evidence="6">
    <location>
        <position position="199"/>
    </location>
    <ligand>
        <name>NAD(+)</name>
        <dbReference type="ChEBI" id="CHEBI:57540"/>
    </ligand>
</feature>
<dbReference type="PANTHER" id="PTHR23420">
    <property type="entry name" value="ADENOSYLHOMOCYSTEINASE"/>
    <property type="match status" value="1"/>
</dbReference>
<dbReference type="GO" id="GO:0004013">
    <property type="term" value="F:adenosylhomocysteinase activity"/>
    <property type="evidence" value="ECO:0007669"/>
    <property type="project" value="UniProtKB-UniRule"/>
</dbReference>
<evidence type="ECO:0000256" key="6">
    <source>
        <dbReference type="HAMAP-Rule" id="MF_00563"/>
    </source>
</evidence>
<feature type="binding site" evidence="6 8">
    <location>
        <position position="251"/>
    </location>
    <ligand>
        <name>NAD(+)</name>
        <dbReference type="ChEBI" id="CHEBI:57540"/>
    </ligand>
</feature>
<dbReference type="Pfam" id="PF05221">
    <property type="entry name" value="AdoHcyase"/>
    <property type="match status" value="1"/>
</dbReference>
<dbReference type="OrthoDB" id="9802717at2"/>
<feature type="binding site" evidence="6 7">
    <location>
        <position position="139"/>
    </location>
    <ligand>
        <name>substrate</name>
    </ligand>
</feature>
<dbReference type="InterPro" id="IPR015878">
    <property type="entry name" value="Ado_hCys_hydrolase_NAD-bd"/>
</dbReference>
<dbReference type="InterPro" id="IPR000043">
    <property type="entry name" value="Adenosylhomocysteinase-like"/>
</dbReference>
<feature type="binding site" evidence="6">
    <location>
        <begin position="228"/>
        <end position="233"/>
    </location>
    <ligand>
        <name>NAD(+)</name>
        <dbReference type="ChEBI" id="CHEBI:57540"/>
    </ligand>
</feature>
<accession>A0A4Z0LZA0</accession>
<keyword evidence="2 6" id="KW-0963">Cytoplasm</keyword>
<dbReference type="InterPro" id="IPR042172">
    <property type="entry name" value="Adenosylhomocyst_ase-like_sf"/>
</dbReference>
<feature type="binding site" evidence="6 7">
    <location>
        <position position="164"/>
    </location>
    <ligand>
        <name>substrate</name>
    </ligand>
</feature>
<name>A0A4Z0LZA0_9GAMM</name>
<evidence type="ECO:0000256" key="9">
    <source>
        <dbReference type="RuleBase" id="RU000548"/>
    </source>
</evidence>
<evidence type="ECO:0000256" key="3">
    <source>
        <dbReference type="ARBA" id="ARBA00022563"/>
    </source>
</evidence>
<dbReference type="Pfam" id="PF00670">
    <property type="entry name" value="AdoHcyase_NAD"/>
    <property type="match status" value="1"/>
</dbReference>
<protein>
    <recommendedName>
        <fullName evidence="6">Adenosylhomocysteinase</fullName>
        <ecNumber evidence="6">3.13.2.1</ecNumber>
    </recommendedName>
    <alternativeName>
        <fullName evidence="6">S-adenosyl-L-homocysteine hydrolase</fullName>
        <shortName evidence="6">AdoHcyase</shortName>
    </alternativeName>
</protein>
<dbReference type="AlphaFoldDB" id="A0A4Z0LZA0"/>
<comment type="similarity">
    <text evidence="1 6 10">Belongs to the adenosylhomocysteinase family.</text>
</comment>
<keyword evidence="3 6" id="KW-0554">One-carbon metabolism</keyword>
<comment type="subcellular location">
    <subcellularLocation>
        <location evidence="6">Cytoplasm</location>
    </subcellularLocation>
</comment>
<organism evidence="12 13">
    <name type="scientific">Mangrovimicrobium sediminis</name>
    <dbReference type="NCBI Taxonomy" id="2562682"/>
    <lineage>
        <taxon>Bacteria</taxon>
        <taxon>Pseudomonadati</taxon>
        <taxon>Pseudomonadota</taxon>
        <taxon>Gammaproteobacteria</taxon>
        <taxon>Cellvibrionales</taxon>
        <taxon>Halieaceae</taxon>
        <taxon>Mangrovimicrobium</taxon>
    </lineage>
</organism>
<dbReference type="SMART" id="SM00997">
    <property type="entry name" value="AdoHcyase_NAD"/>
    <property type="match status" value="1"/>
</dbReference>
<dbReference type="EC" id="3.13.2.1" evidence="6"/>
<keyword evidence="5 6" id="KW-0520">NAD</keyword>
<evidence type="ECO:0000313" key="12">
    <source>
        <dbReference type="EMBL" id="TGD72713.1"/>
    </source>
</evidence>
<evidence type="ECO:0000256" key="7">
    <source>
        <dbReference type="PIRSR" id="PIRSR001109-1"/>
    </source>
</evidence>
<dbReference type="SUPFAM" id="SSF52283">
    <property type="entry name" value="Formate/glycerate dehydrogenase catalytic domain-like"/>
    <property type="match status" value="1"/>
</dbReference>
<feature type="binding site" evidence="6 7">
    <location>
        <position position="63"/>
    </location>
    <ligand>
        <name>substrate</name>
    </ligand>
</feature>
<dbReference type="PIRSF" id="PIRSF001109">
    <property type="entry name" value="Ad_hcy_hydrolase"/>
    <property type="match status" value="1"/>
</dbReference>
<dbReference type="GO" id="GO:0006730">
    <property type="term" value="P:one-carbon metabolic process"/>
    <property type="evidence" value="ECO:0007669"/>
    <property type="project" value="UniProtKB-UniRule"/>
</dbReference>
<evidence type="ECO:0000259" key="11">
    <source>
        <dbReference type="SMART" id="SM00997"/>
    </source>
</evidence>
<dbReference type="SMART" id="SM00996">
    <property type="entry name" value="AdoHcyase"/>
    <property type="match status" value="1"/>
</dbReference>
<feature type="binding site" evidence="6 7">
    <location>
        <position position="194"/>
    </location>
    <ligand>
        <name>substrate</name>
    </ligand>
</feature>
<proteinExistence type="inferred from homology"/>
<evidence type="ECO:0000313" key="13">
    <source>
        <dbReference type="Proteomes" id="UP000298050"/>
    </source>
</evidence>
<comment type="caution">
    <text evidence="12">The sequence shown here is derived from an EMBL/GenBank/DDBJ whole genome shotgun (WGS) entry which is preliminary data.</text>
</comment>
<dbReference type="UniPathway" id="UPA00314">
    <property type="reaction ID" value="UER00076"/>
</dbReference>
<keyword evidence="13" id="KW-1185">Reference proteome</keyword>
<dbReference type="NCBIfam" id="NF004005">
    <property type="entry name" value="PRK05476.2-3"/>
    <property type="match status" value="1"/>
</dbReference>
<dbReference type="RefSeq" id="WP_135445094.1">
    <property type="nucleotide sequence ID" value="NZ_SRLE01000009.1"/>
</dbReference>
<feature type="binding site" evidence="8">
    <location>
        <position position="376"/>
    </location>
    <ligand>
        <name>NAD(+)</name>
        <dbReference type="ChEBI" id="CHEBI:57540"/>
    </ligand>
</feature>